<protein>
    <recommendedName>
        <fullName evidence="1">DUF4042 domain-containing protein</fullName>
    </recommendedName>
</protein>
<dbReference type="Proteomes" id="UP000029120">
    <property type="component" value="Chromosome 7"/>
</dbReference>
<name>A0A087GKM4_ARAAL</name>
<feature type="non-terminal residue" evidence="2">
    <location>
        <position position="518"/>
    </location>
</feature>
<evidence type="ECO:0000259" key="1">
    <source>
        <dbReference type="Pfam" id="PF13251"/>
    </source>
</evidence>
<evidence type="ECO:0000313" key="3">
    <source>
        <dbReference type="Proteomes" id="UP000029120"/>
    </source>
</evidence>
<dbReference type="EMBL" id="CM002875">
    <property type="protein sequence ID" value="KFK30426.1"/>
    <property type="molecule type" value="Genomic_DNA"/>
</dbReference>
<feature type="domain" description="DUF4042" evidence="1">
    <location>
        <begin position="372"/>
        <end position="518"/>
    </location>
</feature>
<dbReference type="Gramene" id="KFK30426">
    <property type="protein sequence ID" value="KFK30426"/>
    <property type="gene ID" value="AALP_AA7G259400"/>
</dbReference>
<proteinExistence type="predicted"/>
<dbReference type="eggNOG" id="KOG4535">
    <property type="taxonomic scope" value="Eukaryota"/>
</dbReference>
<sequence>MFTAGMWRTAFLSLRDEISTVPPAPVPVLLEDLLFSHSDSILSAVSLLPPHELSSDCLFLLDLVSKADAPLWIPVSRLTCQLIHDVCARLLLQLNSSSWPLLLHSFACVLEFLLRQPMLSSAYFEPVIQCLDTLRRLAARNPDNIHLVKFLLRVIPLLHHHLLSSYAFSNHQDPTEKKLPTLWDAMALAFDMLGRAFSVSESLFPTHVCQSTLEVLRKVMDVLASKGQLVEDPFMWRFYSCLLDSVHLVLTNIKSPVSDHVSSFIAALRLFFCFGLTGPPHFSHSDVFHKDKQSNAKLSTLISGASKNAKNTPYRPPHLRKRDDLNTKLPVSCDWRHLSAQDSASADVVSSDSDFSDSDGSIRDSYCAQSSKVRIAAIVCVQDLCQADSKSFTTQWMALFPTSDVLKPRKFEATLMTCLLFDPQLKVRIASASALATMMDGPSSIFLQVAEYKESTKYGSFMPLSNSLGLILMQLHTGILHLIHSDNHGRLLIQLFKILLLLISSTPYSRMPGELLPK</sequence>
<dbReference type="PANTHER" id="PTHR13366:SF0">
    <property type="entry name" value="HEAT REPEAT-CONTAINING PROTEIN 6"/>
    <property type="match status" value="1"/>
</dbReference>
<dbReference type="InterPro" id="IPR016024">
    <property type="entry name" value="ARM-type_fold"/>
</dbReference>
<organism evidence="2 3">
    <name type="scientific">Arabis alpina</name>
    <name type="common">Alpine rock-cress</name>
    <dbReference type="NCBI Taxonomy" id="50452"/>
    <lineage>
        <taxon>Eukaryota</taxon>
        <taxon>Viridiplantae</taxon>
        <taxon>Streptophyta</taxon>
        <taxon>Embryophyta</taxon>
        <taxon>Tracheophyta</taxon>
        <taxon>Spermatophyta</taxon>
        <taxon>Magnoliopsida</taxon>
        <taxon>eudicotyledons</taxon>
        <taxon>Gunneridae</taxon>
        <taxon>Pentapetalae</taxon>
        <taxon>rosids</taxon>
        <taxon>malvids</taxon>
        <taxon>Brassicales</taxon>
        <taxon>Brassicaceae</taxon>
        <taxon>Arabideae</taxon>
        <taxon>Arabis</taxon>
    </lineage>
</organism>
<dbReference type="AlphaFoldDB" id="A0A087GKM4"/>
<dbReference type="InterPro" id="IPR025283">
    <property type="entry name" value="DUF4042"/>
</dbReference>
<dbReference type="OrthoDB" id="1057371at2759"/>
<gene>
    <name evidence="2" type="ordered locus">AALP_Aa7g259400</name>
</gene>
<accession>A0A087GKM4</accession>
<dbReference type="Pfam" id="PF13251">
    <property type="entry name" value="DUF4042"/>
    <property type="match status" value="1"/>
</dbReference>
<dbReference type="SUPFAM" id="SSF48371">
    <property type="entry name" value="ARM repeat"/>
    <property type="match status" value="1"/>
</dbReference>
<dbReference type="PANTHER" id="PTHR13366">
    <property type="entry name" value="MALARIA ANTIGEN-RELATED"/>
    <property type="match status" value="1"/>
</dbReference>
<reference evidence="3" key="1">
    <citation type="journal article" date="2015" name="Nat. Plants">
        <title>Genome expansion of Arabis alpina linked with retrotransposition and reduced symmetric DNA methylation.</title>
        <authorList>
            <person name="Willing E.M."/>
            <person name="Rawat V."/>
            <person name="Mandakova T."/>
            <person name="Maumus F."/>
            <person name="James G.V."/>
            <person name="Nordstroem K.J."/>
            <person name="Becker C."/>
            <person name="Warthmann N."/>
            <person name="Chica C."/>
            <person name="Szarzynska B."/>
            <person name="Zytnicki M."/>
            <person name="Albani M.C."/>
            <person name="Kiefer C."/>
            <person name="Bergonzi S."/>
            <person name="Castaings L."/>
            <person name="Mateos J.L."/>
            <person name="Berns M.C."/>
            <person name="Bujdoso N."/>
            <person name="Piofczyk T."/>
            <person name="de Lorenzo L."/>
            <person name="Barrero-Sicilia C."/>
            <person name="Mateos I."/>
            <person name="Piednoel M."/>
            <person name="Hagmann J."/>
            <person name="Chen-Min-Tao R."/>
            <person name="Iglesias-Fernandez R."/>
            <person name="Schuster S.C."/>
            <person name="Alonso-Blanco C."/>
            <person name="Roudier F."/>
            <person name="Carbonero P."/>
            <person name="Paz-Ares J."/>
            <person name="Davis S.J."/>
            <person name="Pecinka A."/>
            <person name="Quesneville H."/>
            <person name="Colot V."/>
            <person name="Lysak M.A."/>
            <person name="Weigel D."/>
            <person name="Coupland G."/>
            <person name="Schneeberger K."/>
        </authorList>
    </citation>
    <scope>NUCLEOTIDE SEQUENCE [LARGE SCALE GENOMIC DNA]</scope>
    <source>
        <strain evidence="3">cv. Pajares</strain>
    </source>
</reference>
<evidence type="ECO:0000313" key="2">
    <source>
        <dbReference type="EMBL" id="KFK30426.1"/>
    </source>
</evidence>
<dbReference type="OMA" id="SAMECIE"/>
<keyword evidence="3" id="KW-1185">Reference proteome</keyword>
<dbReference type="InterPro" id="IPR052107">
    <property type="entry name" value="HEAT6"/>
</dbReference>